<dbReference type="Proteomes" id="UP001350748">
    <property type="component" value="Unassembled WGS sequence"/>
</dbReference>
<feature type="signal peptide" evidence="1">
    <location>
        <begin position="1"/>
        <end position="21"/>
    </location>
</feature>
<dbReference type="EMBL" id="JAZHYN010000015">
    <property type="protein sequence ID" value="MEF3366307.1"/>
    <property type="molecule type" value="Genomic_DNA"/>
</dbReference>
<keyword evidence="3" id="KW-1185">Reference proteome</keyword>
<accession>A0ABU7XGZ4</accession>
<dbReference type="Pfam" id="PF11162">
    <property type="entry name" value="DUF2946"/>
    <property type="match status" value="1"/>
</dbReference>
<keyword evidence="1" id="KW-0732">Signal</keyword>
<comment type="caution">
    <text evidence="2">The sequence shown here is derived from an EMBL/GenBank/DDBJ whole genome shotgun (WGS) entry which is preliminary data.</text>
</comment>
<evidence type="ECO:0000256" key="1">
    <source>
        <dbReference type="SAM" id="SignalP"/>
    </source>
</evidence>
<gene>
    <name evidence="2" type="ORF">V3H18_07150</name>
</gene>
<proteinExistence type="predicted"/>
<evidence type="ECO:0000313" key="3">
    <source>
        <dbReference type="Proteomes" id="UP001350748"/>
    </source>
</evidence>
<protein>
    <submittedName>
        <fullName evidence="2">DUF2946 family protein</fullName>
    </submittedName>
</protein>
<reference evidence="2 3" key="1">
    <citation type="submission" date="2024-02" db="EMBL/GenBank/DDBJ databases">
        <authorList>
            <person name="Grouzdev D."/>
        </authorList>
    </citation>
    <scope>NUCLEOTIDE SEQUENCE [LARGE SCALE GENOMIC DNA]</scope>
    <source>
        <strain evidence="2 3">9N</strain>
    </source>
</reference>
<feature type="chain" id="PRO_5046237601" evidence="1">
    <location>
        <begin position="22"/>
        <end position="120"/>
    </location>
</feature>
<name>A0ABU7XGZ4_9HYPH</name>
<evidence type="ECO:0000313" key="2">
    <source>
        <dbReference type="EMBL" id="MEF3366307.1"/>
    </source>
</evidence>
<sequence length="120" mass="12672">MRRNWLTILLFALALAIQALAPAAAHVVTQAGATNVVDEICLKDAGSTQPMQTPGHLKGHGLCLFCQSYCDGVAPLAARAVHIGAAPVQWTALSWGTASGTPRTFSRDYSRQARAPPATF</sequence>
<dbReference type="RefSeq" id="WP_332081295.1">
    <property type="nucleotide sequence ID" value="NZ_JAZHYN010000015.1"/>
</dbReference>
<organism evidence="2 3">
    <name type="scientific">Methylocystis borbori</name>
    <dbReference type="NCBI Taxonomy" id="3118750"/>
    <lineage>
        <taxon>Bacteria</taxon>
        <taxon>Pseudomonadati</taxon>
        <taxon>Pseudomonadota</taxon>
        <taxon>Alphaproteobacteria</taxon>
        <taxon>Hyphomicrobiales</taxon>
        <taxon>Methylocystaceae</taxon>
        <taxon>Methylocystis</taxon>
    </lineage>
</organism>
<dbReference type="InterPro" id="IPR021333">
    <property type="entry name" value="DUF2946"/>
</dbReference>